<sequence>MENPIQAYFEQYPEFPYNPAEETMAQFWQLCSRKGWVRDTDERDEALGDIRDAIAQQFNAFYGSDAEDLNGWHSLYRALRITEVPDSVPGCKALISTVHVNICDLVDYSLGGQHMAPVLHDSQEELAEYSRESGKIYPRENAYAGGLLRFLLREIFGTYQGRRREGASGRRGRGGRGGRRGRAGRQRQ</sequence>
<keyword evidence="3" id="KW-1185">Reference proteome</keyword>
<evidence type="ECO:0000313" key="3">
    <source>
        <dbReference type="Proteomes" id="UP000772434"/>
    </source>
</evidence>
<accession>A0A9P5Q1P9</accession>
<protein>
    <submittedName>
        <fullName evidence="2">Uncharacterized protein</fullName>
    </submittedName>
</protein>
<reference evidence="2" key="1">
    <citation type="submission" date="2020-11" db="EMBL/GenBank/DDBJ databases">
        <authorList>
            <consortium name="DOE Joint Genome Institute"/>
            <person name="Ahrendt S."/>
            <person name="Riley R."/>
            <person name="Andreopoulos W."/>
            <person name="Labutti K."/>
            <person name="Pangilinan J."/>
            <person name="Ruiz-Duenas F.J."/>
            <person name="Barrasa J.M."/>
            <person name="Sanchez-Garcia M."/>
            <person name="Camarero S."/>
            <person name="Miyauchi S."/>
            <person name="Serrano A."/>
            <person name="Linde D."/>
            <person name="Babiker R."/>
            <person name="Drula E."/>
            <person name="Ayuso-Fernandez I."/>
            <person name="Pacheco R."/>
            <person name="Padilla G."/>
            <person name="Ferreira P."/>
            <person name="Barriuso J."/>
            <person name="Kellner H."/>
            <person name="Castanera R."/>
            <person name="Alfaro M."/>
            <person name="Ramirez L."/>
            <person name="Pisabarro A.G."/>
            <person name="Kuo A."/>
            <person name="Tritt A."/>
            <person name="Lipzen A."/>
            <person name="He G."/>
            <person name="Yan M."/>
            <person name="Ng V."/>
            <person name="Cullen D."/>
            <person name="Martin F."/>
            <person name="Rosso M.-N."/>
            <person name="Henrissat B."/>
            <person name="Hibbett D."/>
            <person name="Martinez A.T."/>
            <person name="Grigoriev I.V."/>
        </authorList>
    </citation>
    <scope>NUCLEOTIDE SEQUENCE</scope>
    <source>
        <strain evidence="2">AH 40177</strain>
    </source>
</reference>
<gene>
    <name evidence="2" type="ORF">BDP27DRAFT_1320548</name>
</gene>
<feature type="compositionally biased region" description="Basic residues" evidence="1">
    <location>
        <begin position="170"/>
        <end position="188"/>
    </location>
</feature>
<dbReference type="PANTHER" id="PTHR38846:SF1">
    <property type="entry name" value="C3H1-TYPE DOMAIN-CONTAINING PROTEIN"/>
    <property type="match status" value="1"/>
</dbReference>
<feature type="region of interest" description="Disordered" evidence="1">
    <location>
        <begin position="163"/>
        <end position="188"/>
    </location>
</feature>
<dbReference type="AlphaFoldDB" id="A0A9P5Q1P9"/>
<dbReference type="PANTHER" id="PTHR38846">
    <property type="entry name" value="C3H1-TYPE DOMAIN-CONTAINING PROTEIN"/>
    <property type="match status" value="1"/>
</dbReference>
<proteinExistence type="predicted"/>
<dbReference type="OrthoDB" id="6105938at2759"/>
<comment type="caution">
    <text evidence="2">The sequence shown here is derived from an EMBL/GenBank/DDBJ whole genome shotgun (WGS) entry which is preliminary data.</text>
</comment>
<dbReference type="EMBL" id="JADNRY010000024">
    <property type="protein sequence ID" value="KAF9072492.1"/>
    <property type="molecule type" value="Genomic_DNA"/>
</dbReference>
<name>A0A9P5Q1P9_9AGAR</name>
<dbReference type="Proteomes" id="UP000772434">
    <property type="component" value="Unassembled WGS sequence"/>
</dbReference>
<evidence type="ECO:0000256" key="1">
    <source>
        <dbReference type="SAM" id="MobiDB-lite"/>
    </source>
</evidence>
<organism evidence="2 3">
    <name type="scientific">Rhodocollybia butyracea</name>
    <dbReference type="NCBI Taxonomy" id="206335"/>
    <lineage>
        <taxon>Eukaryota</taxon>
        <taxon>Fungi</taxon>
        <taxon>Dikarya</taxon>
        <taxon>Basidiomycota</taxon>
        <taxon>Agaricomycotina</taxon>
        <taxon>Agaricomycetes</taxon>
        <taxon>Agaricomycetidae</taxon>
        <taxon>Agaricales</taxon>
        <taxon>Marasmiineae</taxon>
        <taxon>Omphalotaceae</taxon>
        <taxon>Rhodocollybia</taxon>
    </lineage>
</organism>
<evidence type="ECO:0000313" key="2">
    <source>
        <dbReference type="EMBL" id="KAF9072492.1"/>
    </source>
</evidence>